<reference evidence="1" key="1">
    <citation type="submission" date="2021-01" db="EMBL/GenBank/DDBJ databases">
        <title>Whole genome shotgun sequence of Virgisporangium ochraceum NBRC 16418.</title>
        <authorList>
            <person name="Komaki H."/>
            <person name="Tamura T."/>
        </authorList>
    </citation>
    <scope>NUCLEOTIDE SEQUENCE</scope>
    <source>
        <strain evidence="1">NBRC 16418</strain>
    </source>
</reference>
<comment type="caution">
    <text evidence="1">The sequence shown here is derived from an EMBL/GenBank/DDBJ whole genome shotgun (WGS) entry which is preliminary data.</text>
</comment>
<keyword evidence="2" id="KW-1185">Reference proteome</keyword>
<dbReference type="EMBL" id="BOPH01000028">
    <property type="protein sequence ID" value="GIJ67650.1"/>
    <property type="molecule type" value="Genomic_DNA"/>
</dbReference>
<name>A0A8J3ZSN3_9ACTN</name>
<evidence type="ECO:0000313" key="1">
    <source>
        <dbReference type="EMBL" id="GIJ67650.1"/>
    </source>
</evidence>
<evidence type="ECO:0000313" key="2">
    <source>
        <dbReference type="Proteomes" id="UP000635606"/>
    </source>
</evidence>
<dbReference type="Proteomes" id="UP000635606">
    <property type="component" value="Unassembled WGS sequence"/>
</dbReference>
<organism evidence="1 2">
    <name type="scientific">Virgisporangium ochraceum</name>
    <dbReference type="NCBI Taxonomy" id="65505"/>
    <lineage>
        <taxon>Bacteria</taxon>
        <taxon>Bacillati</taxon>
        <taxon>Actinomycetota</taxon>
        <taxon>Actinomycetes</taxon>
        <taxon>Micromonosporales</taxon>
        <taxon>Micromonosporaceae</taxon>
        <taxon>Virgisporangium</taxon>
    </lineage>
</organism>
<proteinExistence type="predicted"/>
<gene>
    <name evidence="1" type="ORF">Voc01_025670</name>
</gene>
<sequence>MYSQRDGCAMDLDLTTGPDGMPTSRASVAVMEIRKGPRPFGSVSLKGTLARVWAQAPAIALLFTMFFKGEEVLALLGAIAVVMSVGLNRPTSSRQGKADPRR</sequence>
<dbReference type="AlphaFoldDB" id="A0A8J3ZSN3"/>
<protein>
    <submittedName>
        <fullName evidence="1">Uncharacterized protein</fullName>
    </submittedName>
</protein>
<accession>A0A8J3ZSN3</accession>